<accession>A0A2A2TAI9</accession>
<evidence type="ECO:0000313" key="3">
    <source>
        <dbReference type="Proteomes" id="UP000218238"/>
    </source>
</evidence>
<feature type="compositionally biased region" description="Polar residues" evidence="1">
    <location>
        <begin position="122"/>
        <end position="133"/>
    </location>
</feature>
<feature type="compositionally biased region" description="Basic and acidic residues" evidence="1">
    <location>
        <begin position="52"/>
        <end position="61"/>
    </location>
</feature>
<keyword evidence="3" id="KW-1185">Reference proteome</keyword>
<evidence type="ECO:0000256" key="1">
    <source>
        <dbReference type="SAM" id="MobiDB-lite"/>
    </source>
</evidence>
<feature type="region of interest" description="Disordered" evidence="1">
    <location>
        <begin position="81"/>
        <end position="134"/>
    </location>
</feature>
<dbReference type="AlphaFoldDB" id="A0A2A2TAI9"/>
<protein>
    <submittedName>
        <fullName evidence="2">Uncharacterized protein</fullName>
    </submittedName>
</protein>
<comment type="caution">
    <text evidence="2">The sequence shown here is derived from an EMBL/GenBank/DDBJ whole genome shotgun (WGS) entry which is preliminary data.</text>
</comment>
<gene>
    <name evidence="2" type="ORF">CK510_29160</name>
</gene>
<proteinExistence type="predicted"/>
<dbReference type="Proteomes" id="UP000218238">
    <property type="component" value="Unassembled WGS sequence"/>
</dbReference>
<name>A0A2A2TAI9_9CYAN</name>
<reference evidence="2 3" key="1">
    <citation type="submission" date="2017-08" db="EMBL/GenBank/DDBJ databases">
        <title>Draft genome sequence of filamentous cyanobacterium Calothrix elsteri CCALA 953.</title>
        <authorList>
            <person name="Gagunashvili A.N."/>
            <person name="Elster J."/>
            <person name="Andresson O.S."/>
        </authorList>
    </citation>
    <scope>NUCLEOTIDE SEQUENCE [LARGE SCALE GENOMIC DNA]</scope>
    <source>
        <strain evidence="2 3">CCALA 953</strain>
    </source>
</reference>
<organism evidence="2 3">
    <name type="scientific">Brunnivagina elsteri CCALA 953</name>
    <dbReference type="NCBI Taxonomy" id="987040"/>
    <lineage>
        <taxon>Bacteria</taxon>
        <taxon>Bacillati</taxon>
        <taxon>Cyanobacteriota</taxon>
        <taxon>Cyanophyceae</taxon>
        <taxon>Nostocales</taxon>
        <taxon>Calotrichaceae</taxon>
        <taxon>Brunnivagina</taxon>
    </lineage>
</organism>
<sequence length="183" mass="19865">MKVMPDCKHTKKIIMAINKGKKFNPKGDKQRGQSLKIKGKRVVQRSVVAPRKSNENGDKPIVRYSAGDGVSEGRGVAVRNSKEFGVRNSQGVATRSHSKFAPPKTSPKKVGDSDIRYGDTSYGDTSRGDTSYGAQPVKIKGKRVVSRLGVSLRYVSPLLGSLLLVLGVPTVRETTRLPLIFTG</sequence>
<dbReference type="EMBL" id="NTFS01000621">
    <property type="protein sequence ID" value="PAX46604.1"/>
    <property type="molecule type" value="Genomic_DNA"/>
</dbReference>
<feature type="region of interest" description="Disordered" evidence="1">
    <location>
        <begin position="21"/>
        <end position="66"/>
    </location>
</feature>
<evidence type="ECO:0000313" key="2">
    <source>
        <dbReference type="EMBL" id="PAX46604.1"/>
    </source>
</evidence>